<proteinExistence type="predicted"/>
<gene>
    <name evidence="1" type="ORF">PENTCL1PPCAC_14763</name>
</gene>
<dbReference type="EMBL" id="BTSX01000004">
    <property type="protein sequence ID" value="GMS92588.1"/>
    <property type="molecule type" value="Genomic_DNA"/>
</dbReference>
<accession>A0AAV5TEG0</accession>
<feature type="non-terminal residue" evidence="1">
    <location>
        <position position="1"/>
    </location>
</feature>
<dbReference type="AlphaFoldDB" id="A0AAV5TEG0"/>
<reference evidence="1" key="1">
    <citation type="submission" date="2023-10" db="EMBL/GenBank/DDBJ databases">
        <title>Genome assembly of Pristionchus species.</title>
        <authorList>
            <person name="Yoshida K."/>
            <person name="Sommer R.J."/>
        </authorList>
    </citation>
    <scope>NUCLEOTIDE SEQUENCE</scope>
    <source>
        <strain evidence="1">RS0144</strain>
    </source>
</reference>
<dbReference type="Proteomes" id="UP001432027">
    <property type="component" value="Unassembled WGS sequence"/>
</dbReference>
<comment type="caution">
    <text evidence="1">The sequence shown here is derived from an EMBL/GenBank/DDBJ whole genome shotgun (WGS) entry which is preliminary data.</text>
</comment>
<evidence type="ECO:0000313" key="1">
    <source>
        <dbReference type="EMBL" id="GMS92588.1"/>
    </source>
</evidence>
<feature type="non-terminal residue" evidence="1">
    <location>
        <position position="164"/>
    </location>
</feature>
<sequence length="164" mass="18474">LQLNTFATWYCRKRDVEIYGKCSLNARYQVKESSDMASAMQPALIISIIAKVGRIIPLLNGISNSIDTIFLASCVWLDEVTHLCIPLIFELGFGILETLSLNMSLNGGFLMVLLLHPRLRRNSSRLLRALRSGPSIRDSSSRIVRVELKTNEAGVYFDALKRSW</sequence>
<evidence type="ECO:0008006" key="3">
    <source>
        <dbReference type="Google" id="ProtNLM"/>
    </source>
</evidence>
<name>A0AAV5TEG0_9BILA</name>
<evidence type="ECO:0000313" key="2">
    <source>
        <dbReference type="Proteomes" id="UP001432027"/>
    </source>
</evidence>
<keyword evidence="2" id="KW-1185">Reference proteome</keyword>
<protein>
    <recommendedName>
        <fullName evidence="3">G protein-coupled receptor</fullName>
    </recommendedName>
</protein>
<organism evidence="1 2">
    <name type="scientific">Pristionchus entomophagus</name>
    <dbReference type="NCBI Taxonomy" id="358040"/>
    <lineage>
        <taxon>Eukaryota</taxon>
        <taxon>Metazoa</taxon>
        <taxon>Ecdysozoa</taxon>
        <taxon>Nematoda</taxon>
        <taxon>Chromadorea</taxon>
        <taxon>Rhabditida</taxon>
        <taxon>Rhabditina</taxon>
        <taxon>Diplogasteromorpha</taxon>
        <taxon>Diplogasteroidea</taxon>
        <taxon>Neodiplogasteridae</taxon>
        <taxon>Pristionchus</taxon>
    </lineage>
</organism>